<dbReference type="EMBL" id="JAUSUV010000003">
    <property type="protein sequence ID" value="MDQ0416600.1"/>
    <property type="molecule type" value="Genomic_DNA"/>
</dbReference>
<dbReference type="AlphaFoldDB" id="A0AAJ1TCY3"/>
<dbReference type="Proteomes" id="UP001238450">
    <property type="component" value="Unassembled WGS sequence"/>
</dbReference>
<evidence type="ECO:0000313" key="1">
    <source>
        <dbReference type="EMBL" id="MDQ0416600.1"/>
    </source>
</evidence>
<evidence type="ECO:0000313" key="2">
    <source>
        <dbReference type="Proteomes" id="UP001238450"/>
    </source>
</evidence>
<accession>A0AAJ1TCY3</accession>
<reference evidence="1 2" key="1">
    <citation type="submission" date="2023-07" db="EMBL/GenBank/DDBJ databases">
        <title>Genomic Encyclopedia of Type Strains, Phase IV (KMG-IV): sequencing the most valuable type-strain genomes for metagenomic binning, comparative biology and taxonomic classification.</title>
        <authorList>
            <person name="Goeker M."/>
        </authorList>
    </citation>
    <scope>NUCLEOTIDE SEQUENCE [LARGE SCALE GENOMIC DNA]</scope>
    <source>
        <strain evidence="1 2">DSM 46876</strain>
    </source>
</reference>
<comment type="caution">
    <text evidence="1">The sequence shown here is derived from an EMBL/GenBank/DDBJ whole genome shotgun (WGS) entry which is preliminary data.</text>
</comment>
<proteinExistence type="predicted"/>
<name>A0AAJ1TCY3_9BACL</name>
<gene>
    <name evidence="1" type="ORF">J2Z48_000767</name>
</gene>
<protein>
    <submittedName>
        <fullName evidence="1">Tetratricopeptide (TPR) repeat protein</fullName>
    </submittedName>
</protein>
<organism evidence="1 2">
    <name type="scientific">Croceifilum oryzae</name>
    <dbReference type="NCBI Taxonomy" id="1553429"/>
    <lineage>
        <taxon>Bacteria</taxon>
        <taxon>Bacillati</taxon>
        <taxon>Bacillota</taxon>
        <taxon>Bacilli</taxon>
        <taxon>Bacillales</taxon>
        <taxon>Thermoactinomycetaceae</taxon>
        <taxon>Croceifilum</taxon>
    </lineage>
</organism>
<keyword evidence="2" id="KW-1185">Reference proteome</keyword>
<sequence length="348" mass="41187">MMDYQKLLRQAASLPDGDAKLTLMEEAIRMLDSLQEVDNAFYERMNYINIAVFLGRGEKAIVAFAWCLAQYDKEPGRFVSHNIMWTYKWIAEHIQRFPQISVEKVEETLADLKRRYQELGYKLRPYYWQKRKFAFERGDLEEAEKYFQLWMEEPRDRMSDCRACERDHQVSYYLEKDLHRAEDLAKSLFQGWEGCRTVPSTTYADFLLPTLQAGKVELAWQYYQTGYPLIRGEKGFIPSVAKHIQFLTVVDKEEAAILLQRHLPEALSLYEKDCQFQFFLAASILFEEIGEYQHTLNIPDHVTYEWLTNEVESIAKKFDGRNGNDGYQKKIIEVREKLEACRKMVKPR</sequence>
<dbReference type="RefSeq" id="WP_307251213.1">
    <property type="nucleotide sequence ID" value="NZ_JAUSUV010000003.1"/>
</dbReference>